<dbReference type="Pfam" id="PF00226">
    <property type="entry name" value="DnaJ"/>
    <property type="match status" value="1"/>
</dbReference>
<dbReference type="PANTHER" id="PTHR13568">
    <property type="entry name" value="FAM11A, B PROTEIN"/>
    <property type="match status" value="1"/>
</dbReference>
<feature type="transmembrane region" description="Helical" evidence="2">
    <location>
        <begin position="212"/>
        <end position="233"/>
    </location>
</feature>
<feature type="region of interest" description="Disordered" evidence="1">
    <location>
        <begin position="438"/>
        <end position="458"/>
    </location>
</feature>
<evidence type="ECO:0000259" key="3">
    <source>
        <dbReference type="PROSITE" id="PS50076"/>
    </source>
</evidence>
<dbReference type="Gene3D" id="1.10.287.110">
    <property type="entry name" value="DnaJ domain"/>
    <property type="match status" value="1"/>
</dbReference>
<dbReference type="Pfam" id="PF10269">
    <property type="entry name" value="Tmemb_185A"/>
    <property type="match status" value="2"/>
</dbReference>
<comment type="caution">
    <text evidence="4">The sequence shown here is derived from an EMBL/GenBank/DDBJ whole genome shotgun (WGS) entry which is preliminary data.</text>
</comment>
<feature type="domain" description="J" evidence="3">
    <location>
        <begin position="7"/>
        <end position="85"/>
    </location>
</feature>
<feature type="transmembrane region" description="Helical" evidence="2">
    <location>
        <begin position="392"/>
        <end position="417"/>
    </location>
</feature>
<keyword evidence="2" id="KW-1133">Transmembrane helix</keyword>
<dbReference type="PANTHER" id="PTHR13568:SF9">
    <property type="entry name" value="TRANSMEMBRANE PROTEIN 203"/>
    <property type="match status" value="1"/>
</dbReference>
<keyword evidence="2" id="KW-0812">Transmembrane</keyword>
<evidence type="ECO:0000313" key="5">
    <source>
        <dbReference type="Proteomes" id="UP001194580"/>
    </source>
</evidence>
<evidence type="ECO:0000313" key="4">
    <source>
        <dbReference type="EMBL" id="KAG0272474.1"/>
    </source>
</evidence>
<gene>
    <name evidence="4" type="ORF">BGZ95_011787</name>
</gene>
<name>A0AAD4H512_9FUNG</name>
<dbReference type="InterPro" id="IPR019396">
    <property type="entry name" value="TM_Fragile-X-F-assoc"/>
</dbReference>
<protein>
    <recommendedName>
        <fullName evidence="3">J domain-containing protein</fullName>
    </recommendedName>
</protein>
<reference evidence="4" key="1">
    <citation type="journal article" date="2020" name="Fungal Divers.">
        <title>Resolving the Mortierellaceae phylogeny through synthesis of multi-gene phylogenetics and phylogenomics.</title>
        <authorList>
            <person name="Vandepol N."/>
            <person name="Liber J."/>
            <person name="Desiro A."/>
            <person name="Na H."/>
            <person name="Kennedy M."/>
            <person name="Barry K."/>
            <person name="Grigoriev I.V."/>
            <person name="Miller A.N."/>
            <person name="O'Donnell K."/>
            <person name="Stajich J.E."/>
            <person name="Bonito G."/>
        </authorList>
    </citation>
    <scope>NUCLEOTIDE SEQUENCE</scope>
    <source>
        <strain evidence="4">NRRL 28262</strain>
    </source>
</reference>
<keyword evidence="5" id="KW-1185">Reference proteome</keyword>
<proteinExistence type="predicted"/>
<dbReference type="EMBL" id="JAAAIL010000920">
    <property type="protein sequence ID" value="KAG0272474.1"/>
    <property type="molecule type" value="Genomic_DNA"/>
</dbReference>
<keyword evidence="2" id="KW-0472">Membrane</keyword>
<feature type="transmembrane region" description="Helical" evidence="2">
    <location>
        <begin position="245"/>
        <end position="270"/>
    </location>
</feature>
<feature type="region of interest" description="Disordered" evidence="1">
    <location>
        <begin position="171"/>
        <end position="200"/>
    </location>
</feature>
<feature type="transmembrane region" description="Helical" evidence="2">
    <location>
        <begin position="353"/>
        <end position="380"/>
    </location>
</feature>
<dbReference type="PROSITE" id="PS50076">
    <property type="entry name" value="DNAJ_2"/>
    <property type="match status" value="1"/>
</dbReference>
<feature type="transmembrane region" description="Helical" evidence="2">
    <location>
        <begin position="291"/>
        <end position="308"/>
    </location>
</feature>
<feature type="transmembrane region" description="Helical" evidence="2">
    <location>
        <begin position="110"/>
        <end position="132"/>
    </location>
</feature>
<organism evidence="4 5">
    <name type="scientific">Linnemannia exigua</name>
    <dbReference type="NCBI Taxonomy" id="604196"/>
    <lineage>
        <taxon>Eukaryota</taxon>
        <taxon>Fungi</taxon>
        <taxon>Fungi incertae sedis</taxon>
        <taxon>Mucoromycota</taxon>
        <taxon>Mortierellomycotina</taxon>
        <taxon>Mortierellomycetes</taxon>
        <taxon>Mortierellales</taxon>
        <taxon>Mortierellaceae</taxon>
        <taxon>Linnemannia</taxon>
    </lineage>
</organism>
<evidence type="ECO:0000256" key="1">
    <source>
        <dbReference type="SAM" id="MobiDB-lite"/>
    </source>
</evidence>
<sequence>MDRNTLHLYETLGVPKSSTQEEIKKTYRRLALLYHPDKVNVLEVPDHETRFRDIAAAYEVLGESSDSSVLATCDPKKRQVYDRYGMIGVQMAGTEIGARLVEIESLLCKLFMALSFVITLIIIFFTLLSLRVDGKVSWSYAIVFIPLWIMDTILFFGTLTRLVKRCSAEDEDEHHGHDGLDDDYDTGNGEATMGANREEQRQKKATKKKHQFLNALVGLLNLILFTAFQVLIVKKANDPSSVSGSIVFAPYFVLECLFFLLAIIQVAVGLRAASVADASLSTKLGLVFDGLWWKVTRLVLAVLIMLRIDDTINCSWQIVFIPLYLVAVKYLFQHVRGYRTFSRMQNAEMRQQGQALMIASACTFTVLGSLVYSLVGLLAAKLDGYAYSASRILIPVFIVLSIFLCCSGCCLPCLLLASGAGADDESPEAAQVRIAHPNRRIEGTDTPPSPSCRAIPIS</sequence>
<dbReference type="InterPro" id="IPR001623">
    <property type="entry name" value="DnaJ_domain"/>
</dbReference>
<dbReference type="PRINTS" id="PR00625">
    <property type="entry name" value="JDOMAIN"/>
</dbReference>
<dbReference type="CDD" id="cd06257">
    <property type="entry name" value="DnaJ"/>
    <property type="match status" value="1"/>
</dbReference>
<dbReference type="SMART" id="SM00271">
    <property type="entry name" value="DnaJ"/>
    <property type="match status" value="1"/>
</dbReference>
<evidence type="ECO:0000256" key="2">
    <source>
        <dbReference type="SAM" id="Phobius"/>
    </source>
</evidence>
<feature type="transmembrane region" description="Helical" evidence="2">
    <location>
        <begin position="138"/>
        <end position="159"/>
    </location>
</feature>
<dbReference type="AlphaFoldDB" id="A0AAD4H512"/>
<dbReference type="Proteomes" id="UP001194580">
    <property type="component" value="Unassembled WGS sequence"/>
</dbReference>
<dbReference type="SUPFAM" id="SSF46565">
    <property type="entry name" value="Chaperone J-domain"/>
    <property type="match status" value="1"/>
</dbReference>
<feature type="transmembrane region" description="Helical" evidence="2">
    <location>
        <begin position="314"/>
        <end position="332"/>
    </location>
</feature>
<accession>A0AAD4H512</accession>
<dbReference type="InterPro" id="IPR036869">
    <property type="entry name" value="J_dom_sf"/>
</dbReference>